<dbReference type="Gene3D" id="2.60.120.260">
    <property type="entry name" value="Galactose-binding domain-like"/>
    <property type="match status" value="1"/>
</dbReference>
<dbReference type="InterPro" id="IPR002772">
    <property type="entry name" value="Glyco_hydro_3_C"/>
</dbReference>
<dbReference type="RefSeq" id="XP_015468236.1">
    <property type="nucleotide sequence ID" value="XM_015610960.1"/>
</dbReference>
<evidence type="ECO:0000256" key="2">
    <source>
        <dbReference type="ARBA" id="ARBA00005336"/>
    </source>
</evidence>
<dbReference type="SUPFAM" id="SSF52279">
    <property type="entry name" value="Beta-D-glucan exohydrolase, C-terminal domain"/>
    <property type="match status" value="1"/>
</dbReference>
<keyword evidence="9" id="KW-1185">Reference proteome</keyword>
<keyword evidence="5 6" id="KW-0326">Glycosidase</keyword>
<dbReference type="OrthoDB" id="47059at2759"/>
<gene>
    <name evidence="8" type="ORF">AC631_02130</name>
</gene>
<dbReference type="InterPro" id="IPR036962">
    <property type="entry name" value="Glyco_hydro_3_N_sf"/>
</dbReference>
<keyword evidence="4 6" id="KW-0378">Hydrolase</keyword>
<dbReference type="InterPro" id="IPR011658">
    <property type="entry name" value="PA14_dom"/>
</dbReference>
<dbReference type="InterPro" id="IPR019800">
    <property type="entry name" value="Glyco_hydro_3_AS"/>
</dbReference>
<dbReference type="InterPro" id="IPR050288">
    <property type="entry name" value="Cellulose_deg_GH3"/>
</dbReference>
<dbReference type="InterPro" id="IPR026891">
    <property type="entry name" value="Fn3-like"/>
</dbReference>
<feature type="domain" description="PA14" evidence="7">
    <location>
        <begin position="398"/>
        <end position="559"/>
    </location>
</feature>
<comment type="similarity">
    <text evidence="2 6">Belongs to the glycosyl hydrolase 3 family.</text>
</comment>
<protein>
    <recommendedName>
        <fullName evidence="3 6">beta-glucosidase</fullName>
        <ecNumber evidence="3 6">3.2.1.21</ecNumber>
    </recommendedName>
</protein>
<dbReference type="Proteomes" id="UP000054251">
    <property type="component" value="Unassembled WGS sequence"/>
</dbReference>
<dbReference type="Pfam" id="PF14310">
    <property type="entry name" value="Fn3-like"/>
    <property type="match status" value="1"/>
</dbReference>
<dbReference type="SUPFAM" id="SSF51445">
    <property type="entry name" value="(Trans)glycosidases"/>
    <property type="match status" value="1"/>
</dbReference>
<dbReference type="PRINTS" id="PR00133">
    <property type="entry name" value="GLHYDRLASE3"/>
</dbReference>
<dbReference type="AlphaFoldDB" id="A0A0V1Q159"/>
<evidence type="ECO:0000313" key="9">
    <source>
        <dbReference type="Proteomes" id="UP000054251"/>
    </source>
</evidence>
<dbReference type="Gene3D" id="2.60.40.10">
    <property type="entry name" value="Immunoglobulins"/>
    <property type="match status" value="1"/>
</dbReference>
<dbReference type="SMART" id="SM01217">
    <property type="entry name" value="Fn3_like"/>
    <property type="match status" value="1"/>
</dbReference>
<dbReference type="InterPro" id="IPR017853">
    <property type="entry name" value="GH"/>
</dbReference>
<dbReference type="EMBL" id="LMYN01000034">
    <property type="protein sequence ID" value="KSA02134.1"/>
    <property type="molecule type" value="Genomic_DNA"/>
</dbReference>
<dbReference type="PANTHER" id="PTHR42715">
    <property type="entry name" value="BETA-GLUCOSIDASE"/>
    <property type="match status" value="1"/>
</dbReference>
<comment type="caution">
    <text evidence="8">The sequence shown here is derived from an EMBL/GenBank/DDBJ whole genome shotgun (WGS) entry which is preliminary data.</text>
</comment>
<comment type="catalytic activity">
    <reaction evidence="1 6">
        <text>Hydrolysis of terminal, non-reducing beta-D-glucosyl residues with release of beta-D-glucose.</text>
        <dbReference type="EC" id="3.2.1.21"/>
    </reaction>
</comment>
<keyword evidence="6" id="KW-0624">Polysaccharide degradation</keyword>
<organism evidence="8 9">
    <name type="scientific">Debaryomyces fabryi</name>
    <dbReference type="NCBI Taxonomy" id="58627"/>
    <lineage>
        <taxon>Eukaryota</taxon>
        <taxon>Fungi</taxon>
        <taxon>Dikarya</taxon>
        <taxon>Ascomycota</taxon>
        <taxon>Saccharomycotina</taxon>
        <taxon>Pichiomycetes</taxon>
        <taxon>Debaryomycetaceae</taxon>
        <taxon>Debaryomyces</taxon>
    </lineage>
</organism>
<evidence type="ECO:0000256" key="5">
    <source>
        <dbReference type="ARBA" id="ARBA00023295"/>
    </source>
</evidence>
<dbReference type="GeneID" id="26839139"/>
<dbReference type="Gene3D" id="3.40.50.1700">
    <property type="entry name" value="Glycoside hydrolase family 3 C-terminal domain"/>
    <property type="match status" value="1"/>
</dbReference>
<dbReference type="InterPro" id="IPR036881">
    <property type="entry name" value="Glyco_hydro_3_C_sf"/>
</dbReference>
<evidence type="ECO:0000256" key="1">
    <source>
        <dbReference type="ARBA" id="ARBA00000448"/>
    </source>
</evidence>
<dbReference type="UniPathway" id="UPA00696"/>
<dbReference type="PROSITE" id="PS00775">
    <property type="entry name" value="GLYCOSYL_HYDROL_F3"/>
    <property type="match status" value="1"/>
</dbReference>
<dbReference type="PROSITE" id="PS51820">
    <property type="entry name" value="PA14"/>
    <property type="match status" value="1"/>
</dbReference>
<dbReference type="EC" id="3.2.1.21" evidence="3 6"/>
<dbReference type="InterPro" id="IPR001764">
    <property type="entry name" value="Glyco_hydro_3_N"/>
</dbReference>
<evidence type="ECO:0000256" key="4">
    <source>
        <dbReference type="ARBA" id="ARBA00022801"/>
    </source>
</evidence>
<reference evidence="8 9" key="1">
    <citation type="submission" date="2015-11" db="EMBL/GenBank/DDBJ databases">
        <title>The genome of Debaryomyces fabryi.</title>
        <authorList>
            <person name="Tafer H."/>
            <person name="Lopandic K."/>
        </authorList>
    </citation>
    <scope>NUCLEOTIDE SEQUENCE [LARGE SCALE GENOMIC DNA]</scope>
    <source>
        <strain evidence="8 9">CBS 789</strain>
    </source>
</reference>
<dbReference type="SUPFAM" id="SSF56988">
    <property type="entry name" value="Anthrax protective antigen"/>
    <property type="match status" value="1"/>
</dbReference>
<sequence length="836" mass="93096">MNPFNDIEKTLAELTDSEKILLIGGKDRFHTAPVERLSIPSIRFSDGPNGVRGKSYFPGVPSACFPNGTNLGATWDKSLMYEAGKLMGIESKYKGAHAILGPTINIQRSPLGGRGYESYSEDPVLSGSLATSIINGIQSQNVAACVKHYVCNDIEDDRRAININITERALREIYLLPFELAVKNSKPRMVMTSYSKVRGEHVAESKYLLCDILRDEWKWEGTTISDWGGTYSTAEAITNGLDLEMPGPPIFRRQDLVYISKISKKISNTSFNNRVRNMLRLIKYCIESGVPENAPESSENNTEATAKKLRCFSNSGIVLLKNDGGILPLDKKDKIAVIGPNAKNTSISGGGSAALNSYEVTNIYEAILAKLGYSPEYTVGAHGHKFLPPLGSKLKRDDNSTGYTAKVYLEPSSCKNRTLIDEFRLTESYLRMPDYENDRISNNLFYVDFEGNFIPDSDGEYEFGLIVVGTVQLFIDGNLLVDNKTTQKRGTSFYEQGTVEVKNSIYLQKGSSYKIKIEFGSGPTSKINDFLDSLVDGRGAVGFGVAKVIDPEKEISRAVSIAKRNDTVVLVVGLSKEWESENFDRPDMKLPGYIDRLVSQVAQANPNTIVVNQSGTPVEFPWLNEVPGLIQAWFGGTEAGNAVADVIFGDVNPSGKLPLTFPIKVQDNPTFVNFKSNKGELLYGEDVFVGYRFYEKCEKNVAFPFGFGLSYSKFEFKELNSLSIKDGNLKFNVLVKNSGNRNGSEVVQVYIKALSPGIERPLKELKDFQKVYLKVKEENNVHFEIEIKRSTSYWDSLENQWLSESGEYDILIGNSSENILLKTSFRLDTNMYWLLD</sequence>
<evidence type="ECO:0000259" key="7">
    <source>
        <dbReference type="PROSITE" id="PS51820"/>
    </source>
</evidence>
<evidence type="ECO:0000256" key="3">
    <source>
        <dbReference type="ARBA" id="ARBA00012744"/>
    </source>
</evidence>
<dbReference type="GO" id="GO:0030245">
    <property type="term" value="P:cellulose catabolic process"/>
    <property type="evidence" value="ECO:0007669"/>
    <property type="project" value="UniProtKB-UniPathway"/>
</dbReference>
<accession>A0A0V1Q159</accession>
<evidence type="ECO:0000313" key="8">
    <source>
        <dbReference type="EMBL" id="KSA02134.1"/>
    </source>
</evidence>
<dbReference type="PANTHER" id="PTHR42715:SF27">
    <property type="entry name" value="BETA-GLUCOSIDASE-RELATED"/>
    <property type="match status" value="1"/>
</dbReference>
<dbReference type="FunFam" id="2.60.40.10:FF:000495">
    <property type="entry name" value="Periplasmic beta-glucosidase"/>
    <property type="match status" value="1"/>
</dbReference>
<dbReference type="GO" id="GO:0008422">
    <property type="term" value="F:beta-glucosidase activity"/>
    <property type="evidence" value="ECO:0007669"/>
    <property type="project" value="UniProtKB-EC"/>
</dbReference>
<comment type="pathway">
    <text evidence="6">Glycan metabolism; cellulose degradation.</text>
</comment>
<dbReference type="Gene3D" id="3.20.20.300">
    <property type="entry name" value="Glycoside hydrolase, family 3, N-terminal domain"/>
    <property type="match status" value="1"/>
</dbReference>
<dbReference type="InterPro" id="IPR037524">
    <property type="entry name" value="PA14/GLEYA"/>
</dbReference>
<dbReference type="SMART" id="SM00758">
    <property type="entry name" value="PA14"/>
    <property type="match status" value="1"/>
</dbReference>
<dbReference type="Pfam" id="PF07691">
    <property type="entry name" value="PA14"/>
    <property type="match status" value="1"/>
</dbReference>
<proteinExistence type="inferred from homology"/>
<dbReference type="Pfam" id="PF01915">
    <property type="entry name" value="Glyco_hydro_3_C"/>
    <property type="match status" value="1"/>
</dbReference>
<keyword evidence="6" id="KW-0119">Carbohydrate metabolism</keyword>
<evidence type="ECO:0000256" key="6">
    <source>
        <dbReference type="RuleBase" id="RU361161"/>
    </source>
</evidence>
<name>A0A0V1Q159_9ASCO</name>
<dbReference type="Pfam" id="PF00933">
    <property type="entry name" value="Glyco_hydro_3"/>
    <property type="match status" value="1"/>
</dbReference>
<dbReference type="InterPro" id="IPR013783">
    <property type="entry name" value="Ig-like_fold"/>
</dbReference>